<dbReference type="AlphaFoldDB" id="A0A916S6C5"/>
<sequence>MLTIQEFSKRTGIPKSALRFYEEKKLLMPLRNKANGYRMYHEDQLEYAKLVSSLRLADVPIKDIQTYFSQSKEEQKTIIKEWIKRFHNQKEILEVQIKFLESQLEDDSVFLFERQKERVIWHLAEGDQGGFGKQLLQGNTLLQKNNINVNNHYIQYISGRKNAKVWIGFGVDEKADISDLEFIDKEEELSKSLCIATQFEGDFSRIETAYISLANYIRNNNYIRTGELIEMYHGNDLKRVTIMVPVLKLGEEEE</sequence>
<gene>
    <name evidence="3" type="ORF">GCM10008025_27880</name>
</gene>
<dbReference type="InterPro" id="IPR009061">
    <property type="entry name" value="DNA-bd_dom_put_sf"/>
</dbReference>
<dbReference type="SMART" id="SM00422">
    <property type="entry name" value="HTH_MERR"/>
    <property type="match status" value="1"/>
</dbReference>
<dbReference type="EMBL" id="BMEY01000015">
    <property type="protein sequence ID" value="GGA83163.1"/>
    <property type="molecule type" value="Genomic_DNA"/>
</dbReference>
<dbReference type="PROSITE" id="PS50937">
    <property type="entry name" value="HTH_MERR_2"/>
    <property type="match status" value="1"/>
</dbReference>
<dbReference type="Proteomes" id="UP000613512">
    <property type="component" value="Unassembled WGS sequence"/>
</dbReference>
<dbReference type="SUPFAM" id="SSF46955">
    <property type="entry name" value="Putative DNA-binding domain"/>
    <property type="match status" value="1"/>
</dbReference>
<dbReference type="GO" id="GO:0003700">
    <property type="term" value="F:DNA-binding transcription factor activity"/>
    <property type="evidence" value="ECO:0007669"/>
    <property type="project" value="InterPro"/>
</dbReference>
<dbReference type="RefSeq" id="WP_188385284.1">
    <property type="nucleotide sequence ID" value="NZ_BMEY01000015.1"/>
</dbReference>
<dbReference type="PANTHER" id="PTHR30204:SF97">
    <property type="entry name" value="MERR FAMILY REGULATORY PROTEIN"/>
    <property type="match status" value="1"/>
</dbReference>
<dbReference type="Pfam" id="PF13411">
    <property type="entry name" value="MerR_1"/>
    <property type="match status" value="1"/>
</dbReference>
<dbReference type="InterPro" id="IPR047057">
    <property type="entry name" value="MerR_fam"/>
</dbReference>
<evidence type="ECO:0000313" key="3">
    <source>
        <dbReference type="EMBL" id="GGA83163.1"/>
    </source>
</evidence>
<keyword evidence="1" id="KW-0238">DNA-binding</keyword>
<dbReference type="InterPro" id="IPR000551">
    <property type="entry name" value="MerR-type_HTH_dom"/>
</dbReference>
<protein>
    <submittedName>
        <fullName evidence="3">MerR family transcriptional regulator</fullName>
    </submittedName>
</protein>
<evidence type="ECO:0000259" key="2">
    <source>
        <dbReference type="PROSITE" id="PS50937"/>
    </source>
</evidence>
<accession>A0A916S6C5</accession>
<reference evidence="3" key="2">
    <citation type="submission" date="2020-09" db="EMBL/GenBank/DDBJ databases">
        <authorList>
            <person name="Sun Q."/>
            <person name="Zhou Y."/>
        </authorList>
    </citation>
    <scope>NUCLEOTIDE SEQUENCE</scope>
    <source>
        <strain evidence="3">CGMCC 1.12408</strain>
    </source>
</reference>
<proteinExistence type="predicted"/>
<feature type="domain" description="HTH merR-type" evidence="2">
    <location>
        <begin position="1"/>
        <end position="70"/>
    </location>
</feature>
<dbReference type="GO" id="GO:0003677">
    <property type="term" value="F:DNA binding"/>
    <property type="evidence" value="ECO:0007669"/>
    <property type="project" value="UniProtKB-KW"/>
</dbReference>
<reference evidence="3" key="1">
    <citation type="journal article" date="2014" name="Int. J. Syst. Evol. Microbiol.">
        <title>Complete genome sequence of Corynebacterium casei LMG S-19264T (=DSM 44701T), isolated from a smear-ripened cheese.</title>
        <authorList>
            <consortium name="US DOE Joint Genome Institute (JGI-PGF)"/>
            <person name="Walter F."/>
            <person name="Albersmeier A."/>
            <person name="Kalinowski J."/>
            <person name="Ruckert C."/>
        </authorList>
    </citation>
    <scope>NUCLEOTIDE SEQUENCE</scope>
    <source>
        <strain evidence="3">CGMCC 1.12408</strain>
    </source>
</reference>
<dbReference type="PANTHER" id="PTHR30204">
    <property type="entry name" value="REDOX-CYCLING DRUG-SENSING TRANSCRIPTIONAL ACTIVATOR SOXR"/>
    <property type="match status" value="1"/>
</dbReference>
<organism evidence="3 4">
    <name type="scientific">Ornithinibacillus halotolerans</name>
    <dbReference type="NCBI Taxonomy" id="1274357"/>
    <lineage>
        <taxon>Bacteria</taxon>
        <taxon>Bacillati</taxon>
        <taxon>Bacillota</taxon>
        <taxon>Bacilli</taxon>
        <taxon>Bacillales</taxon>
        <taxon>Bacillaceae</taxon>
        <taxon>Ornithinibacillus</taxon>
    </lineage>
</organism>
<name>A0A916S6C5_9BACI</name>
<dbReference type="Gene3D" id="1.10.1660.10">
    <property type="match status" value="1"/>
</dbReference>
<comment type="caution">
    <text evidence="3">The sequence shown here is derived from an EMBL/GenBank/DDBJ whole genome shotgun (WGS) entry which is preliminary data.</text>
</comment>
<evidence type="ECO:0000313" key="4">
    <source>
        <dbReference type="Proteomes" id="UP000613512"/>
    </source>
</evidence>
<keyword evidence="4" id="KW-1185">Reference proteome</keyword>
<evidence type="ECO:0000256" key="1">
    <source>
        <dbReference type="ARBA" id="ARBA00023125"/>
    </source>
</evidence>